<feature type="transmembrane region" description="Helical" evidence="1">
    <location>
        <begin position="106"/>
        <end position="124"/>
    </location>
</feature>
<organism evidence="2 3">
    <name type="scientific">Deinococcus budaensis</name>
    <dbReference type="NCBI Taxonomy" id="1665626"/>
    <lineage>
        <taxon>Bacteria</taxon>
        <taxon>Thermotogati</taxon>
        <taxon>Deinococcota</taxon>
        <taxon>Deinococci</taxon>
        <taxon>Deinococcales</taxon>
        <taxon>Deinococcaceae</taxon>
        <taxon>Deinococcus</taxon>
    </lineage>
</organism>
<feature type="transmembrane region" description="Helical" evidence="1">
    <location>
        <begin position="130"/>
        <end position="147"/>
    </location>
</feature>
<feature type="transmembrane region" description="Helical" evidence="1">
    <location>
        <begin position="12"/>
        <end position="29"/>
    </location>
</feature>
<name>A0A7W8GGG1_9DEIO</name>
<evidence type="ECO:0000313" key="3">
    <source>
        <dbReference type="Proteomes" id="UP000525389"/>
    </source>
</evidence>
<evidence type="ECO:0000313" key="2">
    <source>
        <dbReference type="EMBL" id="MBB5234706.1"/>
    </source>
</evidence>
<dbReference type="EMBL" id="JACHFN010000007">
    <property type="protein sequence ID" value="MBB5234706.1"/>
    <property type="molecule type" value="Genomic_DNA"/>
</dbReference>
<feature type="transmembrane region" description="Helical" evidence="1">
    <location>
        <begin position="59"/>
        <end position="76"/>
    </location>
</feature>
<keyword evidence="1" id="KW-0812">Transmembrane</keyword>
<keyword evidence="1" id="KW-0472">Membrane</keyword>
<gene>
    <name evidence="2" type="ORF">HNQ09_002149</name>
</gene>
<comment type="caution">
    <text evidence="2">The sequence shown here is derived from an EMBL/GenBank/DDBJ whole genome shotgun (WGS) entry which is preliminary data.</text>
</comment>
<dbReference type="Proteomes" id="UP000525389">
    <property type="component" value="Unassembled WGS sequence"/>
</dbReference>
<feature type="transmembrane region" description="Helical" evidence="1">
    <location>
        <begin position="184"/>
        <end position="200"/>
    </location>
</feature>
<reference evidence="2 3" key="1">
    <citation type="submission" date="2020-08" db="EMBL/GenBank/DDBJ databases">
        <title>Genomic Encyclopedia of Type Strains, Phase IV (KMG-IV): sequencing the most valuable type-strain genomes for metagenomic binning, comparative biology and taxonomic classification.</title>
        <authorList>
            <person name="Goeker M."/>
        </authorList>
    </citation>
    <scope>NUCLEOTIDE SEQUENCE [LARGE SCALE GENOMIC DNA]</scope>
    <source>
        <strain evidence="2 3">DSM 101791</strain>
    </source>
</reference>
<feature type="transmembrane region" description="Helical" evidence="1">
    <location>
        <begin position="82"/>
        <end position="99"/>
    </location>
</feature>
<sequence>MQRREFTNGWGWLLLGIGLLALLANFGVLTSVSGLLWGVLFGLGGAFFLGLALRRAGDWWAFIPGGVLFGLTLATASNGATWGGAAFLTSIGAGFLLIAGRHPEHWWAVIPGGAVLSVALTAAFPGQFGGALLFLGLALTFLVLALLPPARTHGGTHRWAWYPAAGALALAVLSGGWFSGALGTLWPLALIALGGVLLFVPRRGRR</sequence>
<accession>A0A7W8GGG1</accession>
<feature type="transmembrane region" description="Helical" evidence="1">
    <location>
        <begin position="159"/>
        <end position="178"/>
    </location>
</feature>
<dbReference type="AlphaFoldDB" id="A0A7W8GGG1"/>
<protein>
    <submittedName>
        <fullName evidence="2">Uncharacterized protein</fullName>
    </submittedName>
</protein>
<proteinExistence type="predicted"/>
<dbReference type="RefSeq" id="WP_184028875.1">
    <property type="nucleotide sequence ID" value="NZ_JACHFN010000007.1"/>
</dbReference>
<keyword evidence="1" id="KW-1133">Transmembrane helix</keyword>
<feature type="transmembrane region" description="Helical" evidence="1">
    <location>
        <begin position="35"/>
        <end position="52"/>
    </location>
</feature>
<keyword evidence="3" id="KW-1185">Reference proteome</keyword>
<evidence type="ECO:0000256" key="1">
    <source>
        <dbReference type="SAM" id="Phobius"/>
    </source>
</evidence>